<evidence type="ECO:0000256" key="1">
    <source>
        <dbReference type="SAM" id="MobiDB-lite"/>
    </source>
</evidence>
<comment type="caution">
    <text evidence="4">The sequence shown here is derived from an EMBL/GenBank/DDBJ whole genome shotgun (WGS) entry which is preliminary data.</text>
</comment>
<feature type="domain" description="Distal tail component second carbohydrate binding" evidence="3">
    <location>
        <begin position="235"/>
        <end position="430"/>
    </location>
</feature>
<feature type="region of interest" description="Disordered" evidence="1">
    <location>
        <begin position="209"/>
        <end position="229"/>
    </location>
</feature>
<dbReference type="NCBIfam" id="TIGR01633">
    <property type="entry name" value="phi3626_gp14_N"/>
    <property type="match status" value="1"/>
</dbReference>
<dbReference type="InterPro" id="IPR054064">
    <property type="entry name" value="Dit-like_CBM2"/>
</dbReference>
<evidence type="ECO:0000313" key="4">
    <source>
        <dbReference type="EMBL" id="MDL4935786.1"/>
    </source>
</evidence>
<evidence type="ECO:0000313" key="5">
    <source>
        <dbReference type="Proteomes" id="UP001241571"/>
    </source>
</evidence>
<dbReference type="InterPro" id="IPR006520">
    <property type="entry name" value="Dit_BPSPP_N"/>
</dbReference>
<dbReference type="RefSeq" id="WP_285905941.1">
    <property type="nucleotide sequence ID" value="NZ_JASUBC010000002.1"/>
</dbReference>
<dbReference type="Pfam" id="PF21869">
    <property type="entry name" value="Dit-like_CBM2"/>
    <property type="match status" value="1"/>
</dbReference>
<dbReference type="Gene3D" id="2.40.30.200">
    <property type="match status" value="1"/>
</dbReference>
<organism evidence="4 5">
    <name type="scientific">Enterococcus gallinarum</name>
    <dbReference type="NCBI Taxonomy" id="1353"/>
    <lineage>
        <taxon>Bacteria</taxon>
        <taxon>Bacillati</taxon>
        <taxon>Bacillota</taxon>
        <taxon>Bacilli</taxon>
        <taxon>Lactobacillales</taxon>
        <taxon>Enterococcaceae</taxon>
        <taxon>Enterococcus</taxon>
    </lineage>
</organism>
<sequence>MTSFTFNDFDFSGVLLVNDIQRPLLPPIKNTVLDMASHKGVIFNYNSYGEKTLTVDITIVADTVEDLQTVKDTIARNLFVSEPKKLVFSDTPEKYYLAVPDGQFDIDQTLNIGQGTLTFLVPAGVAFANYRKKFSATLNSEGLLEVVVDNQGTEECPVDVEATFKSDNGVFAAMTSEKVIEVGSPTELDGHIYQQTDTVAVNTLRPDDKKNWIENSPDARTEYPMTDGGIANRIGEGSFDWESNYETAVPIFPDNPSSCWVGGTLYRTFEGNSNGSNTGNFDAIWRIDFGISSIKQAGREEVNLISSSNGDVVFAVSIRKSSTTSNALNGAFIIKPPDTEKYVHHFALDLSKIKGAWYEIRITRIGNDITFKMSNIKNLKNDEAAEVYFTYQKTFNDSRVGAVPISATTYFPHAKWRNAEVPKKLGLANFIFRWINVEHWADDPNRYIAGDVMYIDSVNAKVMLNSSPILNDVVKGSQYLTVPIGKSTLQFSWSDFAEVPDVSVYIQEVFL</sequence>
<accession>A0ABD4ZT54</accession>
<reference evidence="4 5" key="1">
    <citation type="submission" date="2023-06" db="EMBL/GenBank/DDBJ databases">
        <title>Acute promotion of culturable opportunistic pathogens and persistent increase of antibiotic resistance following antibiotic exposure in mouse gut microbiota.</title>
        <authorList>
            <person name="Li L."/>
            <person name="Wang B."/>
            <person name="Sun Y."/>
            <person name="Wang M."/>
            <person name="Xu H."/>
        </authorList>
    </citation>
    <scope>NUCLEOTIDE SEQUENCE [LARGE SCALE GENOMIC DNA]</scope>
    <source>
        <strain evidence="4 5">CRI2_2</strain>
    </source>
</reference>
<dbReference type="EMBL" id="JASUBT010000005">
    <property type="protein sequence ID" value="MDL4935786.1"/>
    <property type="molecule type" value="Genomic_DNA"/>
</dbReference>
<dbReference type="Pfam" id="PF05709">
    <property type="entry name" value="Sipho_tail"/>
    <property type="match status" value="1"/>
</dbReference>
<dbReference type="Proteomes" id="UP001241571">
    <property type="component" value="Unassembled WGS sequence"/>
</dbReference>
<protein>
    <submittedName>
        <fullName evidence="4">Phage tail family protein</fullName>
    </submittedName>
</protein>
<feature type="compositionally biased region" description="Basic and acidic residues" evidence="1">
    <location>
        <begin position="209"/>
        <end position="221"/>
    </location>
</feature>
<feature type="domain" description="Siphovirus-type tail component RIFT-related" evidence="2">
    <location>
        <begin position="15"/>
        <end position="121"/>
    </location>
</feature>
<name>A0ABD4ZT54_ENTGA</name>
<dbReference type="InterPro" id="IPR008841">
    <property type="entry name" value="Siphovirus-type_tail_N"/>
</dbReference>
<dbReference type="AlphaFoldDB" id="A0ABD4ZT54"/>
<proteinExistence type="predicted"/>
<evidence type="ECO:0000259" key="3">
    <source>
        <dbReference type="Pfam" id="PF21869"/>
    </source>
</evidence>
<evidence type="ECO:0000259" key="2">
    <source>
        <dbReference type="Pfam" id="PF05709"/>
    </source>
</evidence>
<gene>
    <name evidence="4" type="ORF">QRX88_08680</name>
</gene>